<evidence type="ECO:0000256" key="9">
    <source>
        <dbReference type="SAM" id="MobiDB-lite"/>
    </source>
</evidence>
<feature type="region of interest" description="Disordered" evidence="9">
    <location>
        <begin position="1"/>
        <end position="23"/>
    </location>
</feature>
<comment type="caution">
    <text evidence="12">The sequence shown here is derived from an EMBL/GenBank/DDBJ whole genome shotgun (WGS) entry which is preliminary data.</text>
</comment>
<dbReference type="SUPFAM" id="SSF103088">
    <property type="entry name" value="OmpA-like"/>
    <property type="match status" value="1"/>
</dbReference>
<feature type="region of interest" description="Disordered" evidence="9">
    <location>
        <begin position="281"/>
        <end position="326"/>
    </location>
</feature>
<keyword evidence="13" id="KW-1185">Reference proteome</keyword>
<feature type="non-terminal residue" evidence="12">
    <location>
        <position position="326"/>
    </location>
</feature>
<keyword evidence="5 10" id="KW-1133">Transmembrane helix</keyword>
<dbReference type="Proteomes" id="UP000800981">
    <property type="component" value="Unassembled WGS sequence"/>
</dbReference>
<evidence type="ECO:0000256" key="3">
    <source>
        <dbReference type="ARBA" id="ARBA00022475"/>
    </source>
</evidence>
<evidence type="ECO:0000256" key="4">
    <source>
        <dbReference type="ARBA" id="ARBA00022692"/>
    </source>
</evidence>
<sequence length="326" mass="35141">MSSGGHGGHGKGRRPKKHEEEEHENHERWLVSYADMLTLLFVLFVVLFAISQVDKKKFEELKKGFGAEVSVIEGSNGALDDPGMDPMPTDALENITPQAASGVTAQALSAAERKLRSEQVAKAAAEAKKLEELEKKIDSELSKRGLTDTVKTRINERGLVVSIVTNRVIFAPSSADLAAGGRAVLETVAPVLKTVDNPLVIEGHTNTVKARPAGWKNEWFLSTARASEVVTYLGSHEGIPWKRMEAAGLADTQPLYDPKTNPRADTLNRRVEIVILADELKASSTNTEEATEEDLAAAEAGDAEAATTEATETETDSHATTESTDS</sequence>
<evidence type="ECO:0000313" key="12">
    <source>
        <dbReference type="EMBL" id="NHC16606.1"/>
    </source>
</evidence>
<evidence type="ECO:0000256" key="6">
    <source>
        <dbReference type="ARBA" id="ARBA00023136"/>
    </source>
</evidence>
<name>A0ABX0H420_9ACTN</name>
<accession>A0ABX0H420</accession>
<dbReference type="Pfam" id="PF00691">
    <property type="entry name" value="OmpA"/>
    <property type="match status" value="1"/>
</dbReference>
<comment type="similarity">
    <text evidence="2">Belongs to the MotB family.</text>
</comment>
<evidence type="ECO:0000256" key="5">
    <source>
        <dbReference type="ARBA" id="ARBA00022989"/>
    </source>
</evidence>
<dbReference type="CDD" id="cd07185">
    <property type="entry name" value="OmpA_C-like"/>
    <property type="match status" value="1"/>
</dbReference>
<evidence type="ECO:0000256" key="7">
    <source>
        <dbReference type="PROSITE-ProRule" id="PRU00473"/>
    </source>
</evidence>
<evidence type="ECO:0000256" key="1">
    <source>
        <dbReference type="ARBA" id="ARBA00004162"/>
    </source>
</evidence>
<keyword evidence="12" id="KW-0282">Flagellum</keyword>
<gene>
    <name evidence="12" type="ORF">G9H71_22755</name>
</gene>
<reference evidence="12 13" key="1">
    <citation type="submission" date="2020-03" db="EMBL/GenBank/DDBJ databases">
        <title>Two novel Motilibacter sp.</title>
        <authorList>
            <person name="Liu S."/>
        </authorList>
    </citation>
    <scope>NUCLEOTIDE SEQUENCE [LARGE SCALE GENOMIC DNA]</scope>
    <source>
        <strain evidence="12 13">E257</strain>
    </source>
</reference>
<keyword evidence="6 7" id="KW-0472">Membrane</keyword>
<feature type="domain" description="OmpA-like" evidence="11">
    <location>
        <begin position="157"/>
        <end position="279"/>
    </location>
</feature>
<dbReference type="InterPro" id="IPR006665">
    <property type="entry name" value="OmpA-like"/>
</dbReference>
<keyword evidence="12" id="KW-0969">Cilium</keyword>
<dbReference type="InterPro" id="IPR036737">
    <property type="entry name" value="OmpA-like_sf"/>
</dbReference>
<keyword evidence="12" id="KW-0966">Cell projection</keyword>
<keyword evidence="8" id="KW-0175">Coiled coil</keyword>
<protein>
    <submittedName>
        <fullName evidence="12">Flagellar motor protein MotB</fullName>
    </submittedName>
</protein>
<feature type="transmembrane region" description="Helical" evidence="10">
    <location>
        <begin position="30"/>
        <end position="50"/>
    </location>
</feature>
<feature type="compositionally biased region" description="Low complexity" evidence="9">
    <location>
        <begin position="297"/>
        <end position="310"/>
    </location>
</feature>
<dbReference type="PANTHER" id="PTHR30329">
    <property type="entry name" value="STATOR ELEMENT OF FLAGELLAR MOTOR COMPLEX"/>
    <property type="match status" value="1"/>
</dbReference>
<dbReference type="RefSeq" id="WP_166285012.1">
    <property type="nucleotide sequence ID" value="NZ_JAANNP010000236.1"/>
</dbReference>
<keyword evidence="4 10" id="KW-0812">Transmembrane</keyword>
<proteinExistence type="inferred from homology"/>
<dbReference type="EMBL" id="JAANNP010000236">
    <property type="protein sequence ID" value="NHC16606.1"/>
    <property type="molecule type" value="Genomic_DNA"/>
</dbReference>
<evidence type="ECO:0000256" key="8">
    <source>
        <dbReference type="SAM" id="Coils"/>
    </source>
</evidence>
<feature type="coiled-coil region" evidence="8">
    <location>
        <begin position="108"/>
        <end position="143"/>
    </location>
</feature>
<evidence type="ECO:0000313" key="13">
    <source>
        <dbReference type="Proteomes" id="UP000800981"/>
    </source>
</evidence>
<evidence type="ECO:0000256" key="10">
    <source>
        <dbReference type="SAM" id="Phobius"/>
    </source>
</evidence>
<dbReference type="PANTHER" id="PTHR30329:SF21">
    <property type="entry name" value="LIPOPROTEIN YIAD-RELATED"/>
    <property type="match status" value="1"/>
</dbReference>
<evidence type="ECO:0000256" key="2">
    <source>
        <dbReference type="ARBA" id="ARBA00008914"/>
    </source>
</evidence>
<comment type="subcellular location">
    <subcellularLocation>
        <location evidence="1">Cell membrane</location>
        <topology evidence="1">Single-pass membrane protein</topology>
    </subcellularLocation>
</comment>
<organism evidence="12 13">
    <name type="scientific">Motilibacter deserti</name>
    <dbReference type="NCBI Taxonomy" id="2714956"/>
    <lineage>
        <taxon>Bacteria</taxon>
        <taxon>Bacillati</taxon>
        <taxon>Actinomycetota</taxon>
        <taxon>Actinomycetes</taxon>
        <taxon>Motilibacterales</taxon>
        <taxon>Motilibacteraceae</taxon>
        <taxon>Motilibacter</taxon>
    </lineage>
</organism>
<dbReference type="PROSITE" id="PS51123">
    <property type="entry name" value="OMPA_2"/>
    <property type="match status" value="1"/>
</dbReference>
<keyword evidence="3" id="KW-1003">Cell membrane</keyword>
<dbReference type="Pfam" id="PF13677">
    <property type="entry name" value="MotB_plug"/>
    <property type="match status" value="1"/>
</dbReference>
<dbReference type="InterPro" id="IPR050330">
    <property type="entry name" value="Bact_OuterMem_StrucFunc"/>
</dbReference>
<dbReference type="InterPro" id="IPR025713">
    <property type="entry name" value="MotB-like_N_dom"/>
</dbReference>
<dbReference type="Gene3D" id="3.30.1330.60">
    <property type="entry name" value="OmpA-like domain"/>
    <property type="match status" value="1"/>
</dbReference>
<evidence type="ECO:0000259" key="11">
    <source>
        <dbReference type="PROSITE" id="PS51123"/>
    </source>
</evidence>